<evidence type="ECO:0000313" key="3">
    <source>
        <dbReference type="EMBL" id="KRK81834.1"/>
    </source>
</evidence>
<dbReference type="PANTHER" id="PTHR22901">
    <property type="entry name" value="SIALATE O-ACETYLESTERASE"/>
    <property type="match status" value="1"/>
</dbReference>
<comment type="caution">
    <text evidence="3">The sequence shown here is derived from an EMBL/GenBank/DDBJ whole genome shotgun (WGS) entry which is preliminary data.</text>
</comment>
<keyword evidence="4" id="KW-1185">Reference proteome</keyword>
<feature type="domain" description="Sialate O-acetylesterase" evidence="2">
    <location>
        <begin position="277"/>
        <end position="397"/>
    </location>
</feature>
<dbReference type="PANTHER" id="PTHR22901:SF0">
    <property type="entry name" value="SIALATE O-ACETYLESTERASE"/>
    <property type="match status" value="1"/>
</dbReference>
<evidence type="ECO:0000313" key="4">
    <source>
        <dbReference type="Proteomes" id="UP000051515"/>
    </source>
</evidence>
<name>A0A0R1KNU8_9LACO</name>
<dbReference type="GO" id="GO:0005975">
    <property type="term" value="P:carbohydrate metabolic process"/>
    <property type="evidence" value="ECO:0007669"/>
    <property type="project" value="TreeGrafter"/>
</dbReference>
<dbReference type="STRING" id="1423788.FC78_GL000133"/>
<dbReference type="InterPro" id="IPR005181">
    <property type="entry name" value="SASA"/>
</dbReference>
<dbReference type="RefSeq" id="WP_056954231.1">
    <property type="nucleotide sequence ID" value="NZ_AZDY01000041.1"/>
</dbReference>
<dbReference type="GO" id="GO:0001681">
    <property type="term" value="F:sialate O-acetylesterase activity"/>
    <property type="evidence" value="ECO:0007669"/>
    <property type="project" value="InterPro"/>
</dbReference>
<protein>
    <recommendedName>
        <fullName evidence="2">Sialate O-acetylesterase domain-containing protein</fullName>
    </recommendedName>
</protein>
<organism evidence="3 4">
    <name type="scientific">Companilactobacillus bobalius DSM 19674</name>
    <dbReference type="NCBI Taxonomy" id="1423788"/>
    <lineage>
        <taxon>Bacteria</taxon>
        <taxon>Bacillati</taxon>
        <taxon>Bacillota</taxon>
        <taxon>Bacilli</taxon>
        <taxon>Lactobacillales</taxon>
        <taxon>Lactobacillaceae</taxon>
        <taxon>Companilactobacillus</taxon>
        <taxon>Companilactobacillus bobalius</taxon>
    </lineage>
</organism>
<dbReference type="SUPFAM" id="SSF52266">
    <property type="entry name" value="SGNH hydrolase"/>
    <property type="match status" value="1"/>
</dbReference>
<gene>
    <name evidence="3" type="ORF">FC78_GL000133</name>
</gene>
<accession>A0A0R1KNU8</accession>
<dbReference type="InterPro" id="IPR036514">
    <property type="entry name" value="SGNH_hydro_sf"/>
</dbReference>
<dbReference type="OrthoDB" id="9795554at2"/>
<keyword evidence="1" id="KW-0378">Hydrolase</keyword>
<reference evidence="3 4" key="1">
    <citation type="journal article" date="2015" name="Genome Announc.">
        <title>Expanding the biotechnology potential of lactobacilli through comparative genomics of 213 strains and associated genera.</title>
        <authorList>
            <person name="Sun Z."/>
            <person name="Harris H.M."/>
            <person name="McCann A."/>
            <person name="Guo C."/>
            <person name="Argimon S."/>
            <person name="Zhang W."/>
            <person name="Yang X."/>
            <person name="Jeffery I.B."/>
            <person name="Cooney J.C."/>
            <person name="Kagawa T.F."/>
            <person name="Liu W."/>
            <person name="Song Y."/>
            <person name="Salvetti E."/>
            <person name="Wrobel A."/>
            <person name="Rasinkangas P."/>
            <person name="Parkhill J."/>
            <person name="Rea M.C."/>
            <person name="O'Sullivan O."/>
            <person name="Ritari J."/>
            <person name="Douillard F.P."/>
            <person name="Paul Ross R."/>
            <person name="Yang R."/>
            <person name="Briner A.E."/>
            <person name="Felis G.E."/>
            <person name="de Vos W.M."/>
            <person name="Barrangou R."/>
            <person name="Klaenhammer T.R."/>
            <person name="Caufield P.W."/>
            <person name="Cui Y."/>
            <person name="Zhang H."/>
            <person name="O'Toole P.W."/>
        </authorList>
    </citation>
    <scope>NUCLEOTIDE SEQUENCE [LARGE SCALE GENOMIC DNA]</scope>
    <source>
        <strain evidence="3 4">DSM 19674</strain>
    </source>
</reference>
<dbReference type="AlphaFoldDB" id="A0A0R1KNU8"/>
<dbReference type="InterPro" id="IPR039329">
    <property type="entry name" value="SIAE"/>
</dbReference>
<proteinExistence type="predicted"/>
<dbReference type="Pfam" id="PF03629">
    <property type="entry name" value="SASA"/>
    <property type="match status" value="2"/>
</dbReference>
<dbReference type="Gene3D" id="3.40.50.1110">
    <property type="entry name" value="SGNH hydrolase"/>
    <property type="match status" value="1"/>
</dbReference>
<dbReference type="EMBL" id="AZDY01000041">
    <property type="protein sequence ID" value="KRK81834.1"/>
    <property type="molecule type" value="Genomic_DNA"/>
</dbReference>
<dbReference type="PATRIC" id="fig|1423788.3.peg.139"/>
<evidence type="ECO:0000259" key="2">
    <source>
        <dbReference type="Pfam" id="PF03629"/>
    </source>
</evidence>
<evidence type="ECO:0000256" key="1">
    <source>
        <dbReference type="ARBA" id="ARBA00022801"/>
    </source>
</evidence>
<feature type="domain" description="Sialate O-acetylesterase" evidence="2">
    <location>
        <begin position="87"/>
        <end position="215"/>
    </location>
</feature>
<dbReference type="Proteomes" id="UP000051515">
    <property type="component" value="Unassembled WGS sequence"/>
</dbReference>
<sequence length="494" mass="56132">MNKDLQVDGIYTDKMVVPENKTFKISGRAIRNTIVSAKILGKVFTTITDDNGLWTIKISALPEKTIADIELKNLDETLTLKDIKTGKVILLTGQSNIEFKFRDDAEYQKQIDHLNLQNVYFYNVPQLEYQDSELTLPKDLTTSRWETANKETLWEMSDIGYWIAKELSKLDPDEVVGIIDCYKGGTSISSWVPEEVLQSSQELIERYVKPFKEATTGKTQADYDREFADYNASVEKHNTDLAKFQKENPKVSLSDAKDKVGHTPWPPPMTPTSYLRPNGLFHTMIEQVSNYSFNKVVWYQGENDADNPDVYAIMLRGLVSSWRKLFADQSLPFYIVQLPGYYDEPQNAWAIIRQHQLKITQTLNDVHLVSIADTGEKHNIHPTHKRIAGTRIGKILSDKSYNSTPYVYRKQVVGDQLILFVASVSALVQRGKAEMDVKKAGKWSTQEVSAVGNVIVISNAQGVEKIRYAYANYPVCTLFNEFGAPLAPFEMEIE</sequence>